<keyword evidence="4" id="KW-1185">Reference proteome</keyword>
<evidence type="ECO:0000256" key="2">
    <source>
        <dbReference type="SAM" id="Phobius"/>
    </source>
</evidence>
<sequence>MTDSHSTRDRASGYSADGYPGRGGLERYLPTLAKPIRVASFWSAIVLPFLYVPLLFTGLSGALETALFLCLLCSNALALYVGHSHRRVN</sequence>
<dbReference type="InterPro" id="IPR058341">
    <property type="entry name" value="DUF8028"/>
</dbReference>
<dbReference type="RefSeq" id="WP_114575835.1">
    <property type="nucleotide sequence ID" value="NZ_JAIVEF010000001.1"/>
</dbReference>
<gene>
    <name evidence="3" type="ORF">ACFPFO_11925</name>
</gene>
<evidence type="ECO:0000313" key="3">
    <source>
        <dbReference type="EMBL" id="MFC4988454.1"/>
    </source>
</evidence>
<proteinExistence type="predicted"/>
<evidence type="ECO:0000256" key="1">
    <source>
        <dbReference type="SAM" id="MobiDB-lite"/>
    </source>
</evidence>
<feature type="transmembrane region" description="Helical" evidence="2">
    <location>
        <begin position="62"/>
        <end position="82"/>
    </location>
</feature>
<evidence type="ECO:0000313" key="4">
    <source>
        <dbReference type="Proteomes" id="UP001595925"/>
    </source>
</evidence>
<keyword evidence="2" id="KW-1133">Transmembrane helix</keyword>
<feature type="transmembrane region" description="Helical" evidence="2">
    <location>
        <begin position="36"/>
        <end position="56"/>
    </location>
</feature>
<dbReference type="Proteomes" id="UP001595925">
    <property type="component" value="Unassembled WGS sequence"/>
</dbReference>
<reference evidence="3 4" key="1">
    <citation type="journal article" date="2019" name="Int. J. Syst. Evol. Microbiol.">
        <title>The Global Catalogue of Microorganisms (GCM) 10K type strain sequencing project: providing services to taxonomists for standard genome sequencing and annotation.</title>
        <authorList>
            <consortium name="The Broad Institute Genomics Platform"/>
            <consortium name="The Broad Institute Genome Sequencing Center for Infectious Disease"/>
            <person name="Wu L."/>
            <person name="Ma J."/>
        </authorList>
    </citation>
    <scope>NUCLEOTIDE SEQUENCE [LARGE SCALE GENOMIC DNA]</scope>
    <source>
        <strain evidence="3 4">CGMCC 1.15824</strain>
    </source>
</reference>
<organism evidence="3 4">
    <name type="scientific">Saliphagus infecundisoli</name>
    <dbReference type="NCBI Taxonomy" id="1849069"/>
    <lineage>
        <taxon>Archaea</taxon>
        <taxon>Methanobacteriati</taxon>
        <taxon>Methanobacteriota</taxon>
        <taxon>Stenosarchaea group</taxon>
        <taxon>Halobacteria</taxon>
        <taxon>Halobacteriales</taxon>
        <taxon>Natrialbaceae</taxon>
        <taxon>Saliphagus</taxon>
    </lineage>
</organism>
<protein>
    <submittedName>
        <fullName evidence="3">Uncharacterized protein</fullName>
    </submittedName>
</protein>
<accession>A0ABD5QFS1</accession>
<feature type="region of interest" description="Disordered" evidence="1">
    <location>
        <begin position="1"/>
        <end position="23"/>
    </location>
</feature>
<feature type="compositionally biased region" description="Basic and acidic residues" evidence="1">
    <location>
        <begin position="1"/>
        <end position="11"/>
    </location>
</feature>
<keyword evidence="2" id="KW-0812">Transmembrane</keyword>
<dbReference type="Pfam" id="PF26071">
    <property type="entry name" value="DUF8028"/>
    <property type="match status" value="1"/>
</dbReference>
<comment type="caution">
    <text evidence="3">The sequence shown here is derived from an EMBL/GenBank/DDBJ whole genome shotgun (WGS) entry which is preliminary data.</text>
</comment>
<name>A0ABD5QFS1_9EURY</name>
<dbReference type="AlphaFoldDB" id="A0ABD5QFS1"/>
<keyword evidence="2" id="KW-0472">Membrane</keyword>
<dbReference type="EMBL" id="JBHSJG010000036">
    <property type="protein sequence ID" value="MFC4988454.1"/>
    <property type="molecule type" value="Genomic_DNA"/>
</dbReference>